<dbReference type="RefSeq" id="WP_334477451.1">
    <property type="nucleotide sequence ID" value="NZ_JAZHRV010000001.1"/>
</dbReference>
<evidence type="ECO:0008006" key="3">
    <source>
        <dbReference type="Google" id="ProtNLM"/>
    </source>
</evidence>
<dbReference type="Proteomes" id="UP001364224">
    <property type="component" value="Unassembled WGS sequence"/>
</dbReference>
<reference evidence="1 2" key="1">
    <citation type="submission" date="2024-02" db="EMBL/GenBank/DDBJ databases">
        <title>Adaptive strategies in a cosmopolitan and abundant soil bacterium.</title>
        <authorList>
            <person name="Carini P."/>
        </authorList>
    </citation>
    <scope>NUCLEOTIDE SEQUENCE [LARGE SCALE GENOMIC DNA]</scope>
    <source>
        <strain evidence="1 2">AZCC 1608</strain>
    </source>
</reference>
<keyword evidence="2" id="KW-1185">Reference proteome</keyword>
<evidence type="ECO:0000313" key="2">
    <source>
        <dbReference type="Proteomes" id="UP001364224"/>
    </source>
</evidence>
<accession>A0ABU8B3E9</accession>
<dbReference type="InterPro" id="IPR009282">
    <property type="entry name" value="DUF937"/>
</dbReference>
<name>A0ABU8B3E9_9BRAD</name>
<dbReference type="EMBL" id="JAZHRV010000001">
    <property type="protein sequence ID" value="MEH2553060.1"/>
    <property type="molecule type" value="Genomic_DNA"/>
</dbReference>
<proteinExistence type="predicted"/>
<protein>
    <recommendedName>
        <fullName evidence="3">DUF937 domain-containing protein</fullName>
    </recommendedName>
</protein>
<organism evidence="1 2">
    <name type="scientific">Bradyrhizobium algeriense</name>
    <dbReference type="NCBI Taxonomy" id="634784"/>
    <lineage>
        <taxon>Bacteria</taxon>
        <taxon>Pseudomonadati</taxon>
        <taxon>Pseudomonadota</taxon>
        <taxon>Alphaproteobacteria</taxon>
        <taxon>Hyphomicrobiales</taxon>
        <taxon>Nitrobacteraceae</taxon>
        <taxon>Bradyrhizobium</taxon>
    </lineage>
</organism>
<sequence length="384" mass="38715">MATNLISLVMQCLTPDMIAKLASALDLDRNVAQKAIAGAIPALLASFADVASTPNGARQLTNTLTQQSGSLESLKNLIGGSGQNSLAETGSNMLSGLFGGGTLDTMAQTIGKFAGIGEGTSKSMLSMLGPVVLGALAQQQRSTGLDASGLVSLLTSQKDQIAAAIPSGLAGQLSAEGLIDRATGGLRSGAEAASAAGGRIAEASERTVYQAGQAASTAARSTAVSQWPYWLVAAAVLGGLVWFAFGRSGEDTVAQVSPSTTTRNATGTVGLAPTDLTVGGMNLANQINSSVGSIRTVLPGITDAASAEAALPKLKEATAQLNEVRSRATQLSPEGRSTLVKLIVVATPTINQMCDKVLATPGAGDVAKPAIEELRGKLDALARS</sequence>
<evidence type="ECO:0000313" key="1">
    <source>
        <dbReference type="EMBL" id="MEH2553060.1"/>
    </source>
</evidence>
<comment type="caution">
    <text evidence="1">The sequence shown here is derived from an EMBL/GenBank/DDBJ whole genome shotgun (WGS) entry which is preliminary data.</text>
</comment>
<dbReference type="Pfam" id="PF06078">
    <property type="entry name" value="DUF937"/>
    <property type="match status" value="1"/>
</dbReference>
<gene>
    <name evidence="1" type="ORF">V1286_000589</name>
</gene>